<proteinExistence type="predicted"/>
<evidence type="ECO:0000313" key="2">
    <source>
        <dbReference type="Proteomes" id="UP001210211"/>
    </source>
</evidence>
<organism evidence="1 2">
    <name type="scientific">Rhynchospora tenuis</name>
    <dbReference type="NCBI Taxonomy" id="198213"/>
    <lineage>
        <taxon>Eukaryota</taxon>
        <taxon>Viridiplantae</taxon>
        <taxon>Streptophyta</taxon>
        <taxon>Embryophyta</taxon>
        <taxon>Tracheophyta</taxon>
        <taxon>Spermatophyta</taxon>
        <taxon>Magnoliopsida</taxon>
        <taxon>Liliopsida</taxon>
        <taxon>Poales</taxon>
        <taxon>Cyperaceae</taxon>
        <taxon>Cyperoideae</taxon>
        <taxon>Rhynchosporeae</taxon>
        <taxon>Rhynchospora</taxon>
    </lineage>
</organism>
<evidence type="ECO:0008006" key="3">
    <source>
        <dbReference type="Google" id="ProtNLM"/>
    </source>
</evidence>
<sequence>MAKTTIQAYEDVHEEEYIDMDVNSTTFTYHKRSSPPHNTREFEFHNSTPLEKEPIASPADELFYKGKLLPLHLPPRLRMVENLLENPNSTSHLDTSMLCNTTNTTPFASCNASPANSCYVSCELSTEDYFYECSSGMAGTETGIKKSWSKKLKFIRQLNLGSKLKAPKAYLKSIFTNGSTKSVVFDNKCTISKPKEYSNGYLKAWKKSPFGQIRRDRCIASSINCKSPIKFVSGEEERGHRRSFSSAIIRNSMNKSSFSSVSSSCSSSNCSSFSCASSDGSCPVCTGPVLKRSSSANSEMENPIQGAIAYCKKSQQLASVRKSLSDTGFCFVTGVKIAADCEELDEEDIYVGVEI</sequence>
<dbReference type="PANTHER" id="PTHR33312">
    <property type="entry name" value="MEMBRANE-ASSOCIATED KINASE REGULATOR 4-RELATED"/>
    <property type="match status" value="1"/>
</dbReference>
<gene>
    <name evidence="1" type="ORF">LUZ61_006974</name>
</gene>
<dbReference type="AlphaFoldDB" id="A0AAD6EW58"/>
<dbReference type="Proteomes" id="UP001210211">
    <property type="component" value="Unassembled WGS sequence"/>
</dbReference>
<reference evidence="1 2" key="1">
    <citation type="journal article" date="2022" name="Cell">
        <title>Repeat-based holocentromeres influence genome architecture and karyotype evolution.</title>
        <authorList>
            <person name="Hofstatter P.G."/>
            <person name="Thangavel G."/>
            <person name="Lux T."/>
            <person name="Neumann P."/>
            <person name="Vondrak T."/>
            <person name="Novak P."/>
            <person name="Zhang M."/>
            <person name="Costa L."/>
            <person name="Castellani M."/>
            <person name="Scott A."/>
            <person name="Toegelov H."/>
            <person name="Fuchs J."/>
            <person name="Mata-Sucre Y."/>
            <person name="Dias Y."/>
            <person name="Vanzela A.L.L."/>
            <person name="Huettel B."/>
            <person name="Almeida C.C.S."/>
            <person name="Simkova H."/>
            <person name="Souza G."/>
            <person name="Pedrosa-Harand A."/>
            <person name="Macas J."/>
            <person name="Mayer K.F.X."/>
            <person name="Houben A."/>
            <person name="Marques A."/>
        </authorList>
    </citation>
    <scope>NUCLEOTIDE SEQUENCE [LARGE SCALE GENOMIC DNA]</scope>
    <source>
        <strain evidence="1">RhyTen1mFocal</strain>
    </source>
</reference>
<dbReference type="EMBL" id="JAMRDG010000001">
    <property type="protein sequence ID" value="KAJ3703269.1"/>
    <property type="molecule type" value="Genomic_DNA"/>
</dbReference>
<dbReference type="GO" id="GO:0019210">
    <property type="term" value="F:kinase inhibitor activity"/>
    <property type="evidence" value="ECO:0007669"/>
    <property type="project" value="InterPro"/>
</dbReference>
<evidence type="ECO:0000313" key="1">
    <source>
        <dbReference type="EMBL" id="KAJ3703269.1"/>
    </source>
</evidence>
<comment type="caution">
    <text evidence="1">The sequence shown here is derived from an EMBL/GenBank/DDBJ whole genome shotgun (WGS) entry which is preliminary data.</text>
</comment>
<dbReference type="PANTHER" id="PTHR33312:SF21">
    <property type="entry name" value="MEMBRANE-ASSOCIATED KINASE REGULATOR 3-RELATED"/>
    <property type="match status" value="1"/>
</dbReference>
<dbReference type="GO" id="GO:0005886">
    <property type="term" value="C:plasma membrane"/>
    <property type="evidence" value="ECO:0007669"/>
    <property type="project" value="InterPro"/>
</dbReference>
<protein>
    <recommendedName>
        <fullName evidence="3">Membrane-associated kinase regulator 4</fullName>
    </recommendedName>
</protein>
<dbReference type="InterPro" id="IPR039620">
    <property type="entry name" value="BKI1/MAKR1/3/4"/>
</dbReference>
<accession>A0AAD6EW58</accession>
<name>A0AAD6EW58_9POAL</name>
<keyword evidence="2" id="KW-1185">Reference proteome</keyword>